<dbReference type="EMBL" id="CAJHNJ030000038">
    <property type="protein sequence ID" value="CAG9129440.1"/>
    <property type="molecule type" value="Genomic_DNA"/>
</dbReference>
<sequence>MEVAKASEAPKMLPMVMCGDHSSFTKSEVTSKESRLDADKSREKFNTSYSRLSPTPSHTRADQSAKGIRASSSEHALRLAEARRRGTSLDAMQTGDALNAPGNRALIQAALGSFHWPPYLLAVWVLVLLLTHLLHCVVNMLEKSLPKIRNACQYLRNHVEESWTSPEQQNKLYPIVLGLATCLLYSVYSLLYSVLAVCAWAVRPLCAEEDAQSVEGQDEEKRR</sequence>
<keyword evidence="2" id="KW-1133">Transmembrane helix</keyword>
<reference evidence="3" key="1">
    <citation type="submission" date="2020-11" db="EMBL/GenBank/DDBJ databases">
        <authorList>
            <person name="Whiteford S."/>
        </authorList>
    </citation>
    <scope>NUCLEOTIDE SEQUENCE</scope>
</reference>
<feature type="transmembrane region" description="Helical" evidence="2">
    <location>
        <begin position="119"/>
        <end position="141"/>
    </location>
</feature>
<evidence type="ECO:0000256" key="1">
    <source>
        <dbReference type="SAM" id="MobiDB-lite"/>
    </source>
</evidence>
<dbReference type="KEGG" id="pxy:105382424"/>
<dbReference type="Proteomes" id="UP000653454">
    <property type="component" value="Unassembled WGS sequence"/>
</dbReference>
<feature type="compositionally biased region" description="Polar residues" evidence="1">
    <location>
        <begin position="46"/>
        <end position="58"/>
    </location>
</feature>
<keyword evidence="2" id="KW-0472">Membrane</keyword>
<keyword evidence="4" id="KW-1185">Reference proteome</keyword>
<dbReference type="OrthoDB" id="7484912at2759"/>
<feature type="compositionally biased region" description="Basic and acidic residues" evidence="1">
    <location>
        <begin position="29"/>
        <end position="45"/>
    </location>
</feature>
<accession>A0A8S4FLP1</accession>
<feature type="region of interest" description="Disordered" evidence="1">
    <location>
        <begin position="23"/>
        <end position="70"/>
    </location>
</feature>
<evidence type="ECO:0000313" key="3">
    <source>
        <dbReference type="EMBL" id="CAG9129440.1"/>
    </source>
</evidence>
<name>A0A8S4FLP1_PLUXY</name>
<evidence type="ECO:0000256" key="2">
    <source>
        <dbReference type="SAM" id="Phobius"/>
    </source>
</evidence>
<dbReference type="AlphaFoldDB" id="A0A8S4FLP1"/>
<evidence type="ECO:0000313" key="4">
    <source>
        <dbReference type="Proteomes" id="UP000653454"/>
    </source>
</evidence>
<protein>
    <submittedName>
        <fullName evidence="3">(diamondback moth) hypothetical protein</fullName>
    </submittedName>
</protein>
<comment type="caution">
    <text evidence="3">The sequence shown here is derived from an EMBL/GenBank/DDBJ whole genome shotgun (WGS) entry which is preliminary data.</text>
</comment>
<organism evidence="3 4">
    <name type="scientific">Plutella xylostella</name>
    <name type="common">Diamondback moth</name>
    <name type="synonym">Plutella maculipennis</name>
    <dbReference type="NCBI Taxonomy" id="51655"/>
    <lineage>
        <taxon>Eukaryota</taxon>
        <taxon>Metazoa</taxon>
        <taxon>Ecdysozoa</taxon>
        <taxon>Arthropoda</taxon>
        <taxon>Hexapoda</taxon>
        <taxon>Insecta</taxon>
        <taxon>Pterygota</taxon>
        <taxon>Neoptera</taxon>
        <taxon>Endopterygota</taxon>
        <taxon>Lepidoptera</taxon>
        <taxon>Glossata</taxon>
        <taxon>Ditrysia</taxon>
        <taxon>Yponomeutoidea</taxon>
        <taxon>Plutellidae</taxon>
        <taxon>Plutella</taxon>
    </lineage>
</organism>
<gene>
    <name evidence="3" type="ORF">PLXY2_LOCUS9510</name>
</gene>
<feature type="transmembrane region" description="Helical" evidence="2">
    <location>
        <begin position="175"/>
        <end position="202"/>
    </location>
</feature>
<proteinExistence type="predicted"/>
<keyword evidence="2" id="KW-0812">Transmembrane</keyword>